<evidence type="ECO:0000313" key="4">
    <source>
        <dbReference type="Proteomes" id="UP000481033"/>
    </source>
</evidence>
<sequence length="680" mass="75801">MSSKRNRRRPSKPISVPRSRPQRMPVPPTRPAPSPSYAGGSPIDAAPAETAPQPSDLKGMVVFRWVGSWQFLLLTTLMILAGSLAFAVTSLFRMPNLPNCRAIFWPTASAAMRLQCAESYANQGSVDFLLEAIALVERLPDDHPLRAEINAKVETWSSEILERADDLFHQGELEAAIATANKIPANTAAADQVETNVRRWQRVWGEGSEVFENAKEKLVDGNFKEAFRLSVLLLDVNNDYWSDTKYAELTKLIAMAREDSRKLGKIKRLADKGTVKGFQDALKLLASIKPESVLHDEAKAVKKTIARDMLRLAERFLARQQLPQAEEILGAIPRNEGLDQEIADFQVFTEAYRRAWSGDALGLDSAITRLQSLGKDRPLYDRAQTLIGQWRSEIKALAQLDIARQIAAQGNINDLRSAIVEANQVNRDNPRWDEVSDQIGQWEDRVETAEDLPILNRADQLAAVGTPQALRQAIQEARRIESGRALTDDAKKRIDGWQGRIEAIEDRPLMDQARRLAATGNLSGAIATASRISPGRSLYQEVQNDLAVWRDQQQNQTRMQEANSIARSGAANDLARAIVTANQIPVSSSQYTDALQQINRWSWDLLNLADSESRSNLDRAIKLATQIPSQAEAYTTAQARIQTWQAANQPQETDVIEWTESEAAPVFLETDETVDAQSFR</sequence>
<proteinExistence type="predicted"/>
<comment type="caution">
    <text evidence="3">The sequence shown here is derived from an EMBL/GenBank/DDBJ whole genome shotgun (WGS) entry which is preliminary data.</text>
</comment>
<dbReference type="RefSeq" id="WP_163700901.1">
    <property type="nucleotide sequence ID" value="NZ_QXHD01000004.1"/>
</dbReference>
<feature type="compositionally biased region" description="Basic residues" evidence="1">
    <location>
        <begin position="1"/>
        <end position="11"/>
    </location>
</feature>
<evidence type="ECO:0000256" key="2">
    <source>
        <dbReference type="SAM" id="Phobius"/>
    </source>
</evidence>
<dbReference type="EMBL" id="QXHD01000004">
    <property type="protein sequence ID" value="NEZ58402.1"/>
    <property type="molecule type" value="Genomic_DNA"/>
</dbReference>
<accession>A0A6M0RRJ8</accession>
<reference evidence="3 4" key="1">
    <citation type="journal article" date="2020" name="Microb. Ecol.">
        <title>Ecogenomics of the Marine Benthic Filamentous Cyanobacterium Adonisia.</title>
        <authorList>
            <person name="Walter J.M."/>
            <person name="Coutinho F.H."/>
            <person name="Leomil L."/>
            <person name="Hargreaves P.I."/>
            <person name="Campeao M.E."/>
            <person name="Vieira V.V."/>
            <person name="Silva B.S."/>
            <person name="Fistarol G.O."/>
            <person name="Salomon P.S."/>
            <person name="Sawabe T."/>
            <person name="Mino S."/>
            <person name="Hosokawa M."/>
            <person name="Miyashita H."/>
            <person name="Maruyama F."/>
            <person name="van Verk M.C."/>
            <person name="Dutilh B.E."/>
            <person name="Thompson C.C."/>
            <person name="Thompson F.L."/>
        </authorList>
    </citation>
    <scope>NUCLEOTIDE SEQUENCE [LARGE SCALE GENOMIC DNA]</scope>
    <source>
        <strain evidence="3 4">CCMR0081</strain>
    </source>
</reference>
<protein>
    <submittedName>
        <fullName evidence="3">Chromosome segregation ATPase</fullName>
    </submittedName>
</protein>
<feature type="transmembrane region" description="Helical" evidence="2">
    <location>
        <begin position="71"/>
        <end position="92"/>
    </location>
</feature>
<name>A0A6M0RRJ8_9CYAN</name>
<keyword evidence="2" id="KW-0812">Transmembrane</keyword>
<evidence type="ECO:0000313" key="3">
    <source>
        <dbReference type="EMBL" id="NEZ58402.1"/>
    </source>
</evidence>
<gene>
    <name evidence="3" type="ORF">DXZ20_22700</name>
</gene>
<dbReference type="AlphaFoldDB" id="A0A6M0RRJ8"/>
<keyword evidence="2" id="KW-1133">Transmembrane helix</keyword>
<keyword evidence="2" id="KW-0472">Membrane</keyword>
<dbReference type="Proteomes" id="UP000481033">
    <property type="component" value="Unassembled WGS sequence"/>
</dbReference>
<evidence type="ECO:0000256" key="1">
    <source>
        <dbReference type="SAM" id="MobiDB-lite"/>
    </source>
</evidence>
<keyword evidence="4" id="KW-1185">Reference proteome</keyword>
<organism evidence="3 4">
    <name type="scientific">Adonisia turfae CCMR0081</name>
    <dbReference type="NCBI Taxonomy" id="2292702"/>
    <lineage>
        <taxon>Bacteria</taxon>
        <taxon>Bacillati</taxon>
        <taxon>Cyanobacteriota</taxon>
        <taxon>Adonisia</taxon>
        <taxon>Adonisia turfae</taxon>
    </lineage>
</organism>
<feature type="region of interest" description="Disordered" evidence="1">
    <location>
        <begin position="1"/>
        <end position="51"/>
    </location>
</feature>
<feature type="compositionally biased region" description="Pro residues" evidence="1">
    <location>
        <begin position="24"/>
        <end position="34"/>
    </location>
</feature>